<feature type="region of interest" description="Disordered" evidence="8">
    <location>
        <begin position="1041"/>
        <end position="1100"/>
    </location>
</feature>
<dbReference type="InterPro" id="IPR013760">
    <property type="entry name" value="Topo_IIA-like_dom_sf"/>
</dbReference>
<dbReference type="SUPFAM" id="SSF56719">
    <property type="entry name" value="Type II DNA topoisomerase"/>
    <property type="match status" value="1"/>
</dbReference>
<dbReference type="SMART" id="SM00434">
    <property type="entry name" value="TOP4c"/>
    <property type="match status" value="1"/>
</dbReference>
<keyword evidence="3 6" id="KW-0799">Topoisomerase</keyword>
<evidence type="ECO:0000256" key="5">
    <source>
        <dbReference type="ARBA" id="ARBA00023235"/>
    </source>
</evidence>
<evidence type="ECO:0000313" key="11">
    <source>
        <dbReference type="Proteomes" id="UP000537204"/>
    </source>
</evidence>
<dbReference type="Proteomes" id="UP000537204">
    <property type="component" value="Unassembled WGS sequence"/>
</dbReference>
<dbReference type="InterPro" id="IPR013758">
    <property type="entry name" value="Topo_IIA_A/C_ab"/>
</dbReference>
<accession>A0A7W8ZRA7</accession>
<feature type="region of interest" description="Disordered" evidence="8">
    <location>
        <begin position="850"/>
        <end position="869"/>
    </location>
</feature>
<dbReference type="GO" id="GO:0009330">
    <property type="term" value="C:DNA topoisomerase type II (double strand cut, ATP-hydrolyzing) complex"/>
    <property type="evidence" value="ECO:0007669"/>
    <property type="project" value="TreeGrafter"/>
</dbReference>
<keyword evidence="5 6" id="KW-0413">Isomerase</keyword>
<feature type="domain" description="Topo IIA-type catalytic" evidence="9">
    <location>
        <begin position="41"/>
        <end position="439"/>
    </location>
</feature>
<dbReference type="GO" id="GO:0005524">
    <property type="term" value="F:ATP binding"/>
    <property type="evidence" value="ECO:0007669"/>
    <property type="project" value="InterPro"/>
</dbReference>
<dbReference type="AlphaFoldDB" id="A0A7W8ZRA7"/>
<dbReference type="Gene3D" id="3.30.1360.40">
    <property type="match status" value="1"/>
</dbReference>
<gene>
    <name evidence="10" type="ORF">HDE68_004512</name>
</gene>
<evidence type="ECO:0000256" key="7">
    <source>
        <dbReference type="SAM" id="Coils"/>
    </source>
</evidence>
<evidence type="ECO:0000313" key="10">
    <source>
        <dbReference type="EMBL" id="MBB5638580.1"/>
    </source>
</evidence>
<dbReference type="GO" id="GO:0005737">
    <property type="term" value="C:cytoplasm"/>
    <property type="evidence" value="ECO:0007669"/>
    <property type="project" value="TreeGrafter"/>
</dbReference>
<keyword evidence="4 6" id="KW-0238">DNA-binding</keyword>
<comment type="similarity">
    <text evidence="2">Belongs to the type II topoisomerase GyrA/ParC subunit family.</text>
</comment>
<feature type="coiled-coil region" evidence="7">
    <location>
        <begin position="875"/>
        <end position="909"/>
    </location>
</feature>
<dbReference type="EC" id="5.99.1.-" evidence="10"/>
<dbReference type="InterPro" id="IPR050220">
    <property type="entry name" value="Type_II_DNA_Topoisomerases"/>
</dbReference>
<dbReference type="EMBL" id="JACHCE010000009">
    <property type="protein sequence ID" value="MBB5638580.1"/>
    <property type="molecule type" value="Genomic_DNA"/>
</dbReference>
<comment type="catalytic activity">
    <reaction evidence="1 6">
        <text>ATP-dependent breakage, passage and rejoining of double-stranded DNA.</text>
        <dbReference type="EC" id="5.6.2.2"/>
    </reaction>
</comment>
<dbReference type="PROSITE" id="PS52040">
    <property type="entry name" value="TOPO_IIA"/>
    <property type="match status" value="1"/>
</dbReference>
<comment type="caution">
    <text evidence="10">The sequence shown here is derived from an EMBL/GenBank/DDBJ whole genome shotgun (WGS) entry which is preliminary data.</text>
</comment>
<evidence type="ECO:0000256" key="8">
    <source>
        <dbReference type="SAM" id="MobiDB-lite"/>
    </source>
</evidence>
<reference evidence="10 11" key="1">
    <citation type="submission" date="2020-08" db="EMBL/GenBank/DDBJ databases">
        <title>Genomic Encyclopedia of Type Strains, Phase IV (KMG-V): Genome sequencing to study the core and pangenomes of soil and plant-associated prokaryotes.</title>
        <authorList>
            <person name="Whitman W."/>
        </authorList>
    </citation>
    <scope>NUCLEOTIDE SEQUENCE [LARGE SCALE GENOMIC DNA]</scope>
    <source>
        <strain evidence="10 11">S3M1</strain>
    </source>
</reference>
<evidence type="ECO:0000256" key="2">
    <source>
        <dbReference type="ARBA" id="ARBA00008263"/>
    </source>
</evidence>
<protein>
    <submittedName>
        <fullName evidence="10">Topoisomerase-4 subunit A</fullName>
        <ecNumber evidence="10">5.99.1.-</ecNumber>
    </submittedName>
</protein>
<dbReference type="GO" id="GO:0006265">
    <property type="term" value="P:DNA topological change"/>
    <property type="evidence" value="ECO:0007669"/>
    <property type="project" value="UniProtKB-UniRule"/>
</dbReference>
<dbReference type="NCBIfam" id="NF009397">
    <property type="entry name" value="PRK12758.1"/>
    <property type="match status" value="1"/>
</dbReference>
<evidence type="ECO:0000256" key="6">
    <source>
        <dbReference type="PROSITE-ProRule" id="PRU01384"/>
    </source>
</evidence>
<evidence type="ECO:0000256" key="3">
    <source>
        <dbReference type="ARBA" id="ARBA00023029"/>
    </source>
</evidence>
<feature type="compositionally biased region" description="Basic and acidic residues" evidence="8">
    <location>
        <begin position="1090"/>
        <end position="1100"/>
    </location>
</feature>
<feature type="active site" description="O-(5'-phospho-DNA)-tyrosine intermediate" evidence="6">
    <location>
        <position position="122"/>
    </location>
</feature>
<evidence type="ECO:0000259" key="9">
    <source>
        <dbReference type="PROSITE" id="PS52040"/>
    </source>
</evidence>
<dbReference type="InterPro" id="IPR013757">
    <property type="entry name" value="Topo_IIA_A_a_sf"/>
</dbReference>
<dbReference type="Pfam" id="PF00521">
    <property type="entry name" value="DNA_topoisoIV"/>
    <property type="match status" value="1"/>
</dbReference>
<name>A0A7W8ZRA7_9SPHI</name>
<dbReference type="GO" id="GO:0003677">
    <property type="term" value="F:DNA binding"/>
    <property type="evidence" value="ECO:0007669"/>
    <property type="project" value="UniProtKB-UniRule"/>
</dbReference>
<dbReference type="GO" id="GO:0003918">
    <property type="term" value="F:DNA topoisomerase type II (double strand cut, ATP-hydrolyzing) activity"/>
    <property type="evidence" value="ECO:0007669"/>
    <property type="project" value="UniProtKB-EC"/>
</dbReference>
<dbReference type="PANTHER" id="PTHR43493:SF5">
    <property type="entry name" value="DNA GYRASE SUBUNIT A, CHLOROPLASTIC_MITOCHONDRIAL"/>
    <property type="match status" value="1"/>
</dbReference>
<sequence length="1129" mass="126226">MSDELDNNVNEETKHTVIPINGLYENWFLDYASYVILDRAVPHINDGLKPVQRRIMHSLKEMDDGRFNKAANVIGNTMKYHPHGDASIGDAMVQIGQKDLLIDCQGNWGDPITGDSAAAPRYIEARLSKFATEVVFNADTTIWQLSYDGRNNEPLTLPVKFPLLLAQGAEGIAVGLATKVMPHNFNELLDASIAILQGETPNILPDFFTGGMADFSAYNEGMRGGKIRVRAKITEKDKKTLVITEIPYSTTTGSVIDSILSANDKGKIKIKKIEDNTAAHVEIVIQLAPGISPDVTIDALYAFTSCEVSISPNTCIIKDDKPQFLSVNAILIENTKNTKDLLKQELEIKLHELQEKIFFSSLLKIFIQEGMYKHADYENASNFDAVVDVLNILFAPFKEQLYREILPEDFKKLIDKPMSSITRFDVKKADDQMKALADEIKIVKNHLRHLTDYAIAWYQKLKDKYGKGRERKTEIRLFDRVEASKVALANVKLYMNREDGFIGTGLKKDEFIADCSDLDEIIVFREDGKCTITKVADKTFVGKGIVYAQVFKKNDDRTIYNLIYKDGASGTSYIKRFAVMGVTRDKEYDLTKGSKGSKMLYFTPNPNGEAEIVTVMLKPHSKLKKLQFDIDFADIAIKGRASQGNIVSKYPIKKVLLKSKGVSTLSGLKIWYDDLLRRLNVDGRGKYLGEFDGDDRILQVHKEGWYELSSFELSNHFDADLLLIQKFDPEKAFAVVQYEGKAKNYFIKRFVFESIAIGKKQSLISEETGSKFLHLTSNPEAILTVDVLKGKTQIPETLEIVLADFIDVKGIKANGNRLSQHDVKQITISNAEENEPVLEEETKEAAVAEEVTDENQESVQVEKDQLTETEDAETIVEAVEEVNAADEAMEDNQEEDNAEEAKIAETEDAEVIVEKEVVIKEETPETDNKIEETVVEEIIVAEESITKKEIAGDIVPQKKEEVSKVKEEIKIAAPEEEVKGASSKEEIKVPVAKEEITAPAPKKEWVRNQPVIQATVRVEAKEVNSAEKAVDATPVKRVKKVTPESSVINEKAAPEQIDEKPVVPEKTPEVQVAPVKTETPVAKPAAKPKKMADAKSKVTKEGTLNKNVRLEITNPDDVEIDDKGQLGLF</sequence>
<evidence type="ECO:0000256" key="4">
    <source>
        <dbReference type="ARBA" id="ARBA00023125"/>
    </source>
</evidence>
<dbReference type="Gene3D" id="3.90.199.10">
    <property type="entry name" value="Topoisomerase II, domain 5"/>
    <property type="match status" value="1"/>
</dbReference>
<dbReference type="InterPro" id="IPR002205">
    <property type="entry name" value="Topo_IIA_dom_A"/>
</dbReference>
<organism evidence="10 11">
    <name type="scientific">Pedobacter cryoconitis</name>
    <dbReference type="NCBI Taxonomy" id="188932"/>
    <lineage>
        <taxon>Bacteria</taxon>
        <taxon>Pseudomonadati</taxon>
        <taxon>Bacteroidota</taxon>
        <taxon>Sphingobacteriia</taxon>
        <taxon>Sphingobacteriales</taxon>
        <taxon>Sphingobacteriaceae</taxon>
        <taxon>Pedobacter</taxon>
    </lineage>
</organism>
<dbReference type="PANTHER" id="PTHR43493">
    <property type="entry name" value="DNA GYRASE/TOPOISOMERASE SUBUNIT A"/>
    <property type="match status" value="1"/>
</dbReference>
<dbReference type="NCBIfam" id="NF007209">
    <property type="entry name" value="PRK09631.1"/>
    <property type="match status" value="1"/>
</dbReference>
<evidence type="ECO:0000256" key="1">
    <source>
        <dbReference type="ARBA" id="ARBA00000185"/>
    </source>
</evidence>
<proteinExistence type="inferred from homology"/>
<dbReference type="Gene3D" id="1.10.268.10">
    <property type="entry name" value="Topoisomerase, domain 3"/>
    <property type="match status" value="1"/>
</dbReference>
<keyword evidence="7" id="KW-0175">Coiled coil</keyword>
<feature type="compositionally biased region" description="Basic and acidic residues" evidence="8">
    <location>
        <begin position="1057"/>
        <end position="1068"/>
    </location>
</feature>